<sequence>MAFLEKAEKQDSILWAGELNQKVSDKMTVIDLKDIIIGSKDYEEEFVEAYLSIISEERVERETEKVPPGSTVVHVKGEQGILNTDIDTGAQIPVITAGVVEGQIIDNKGTIQITPAFWEHEMGLMENSPLVRNPAILREPSKEEGIINSTDSKSVCSQEVVFDLRPETYTQSLSNAPNENSVVVESNATNFQTNGQGIKESNIKDALSADSWIPRITLFSLEVLENAGNLM</sequence>
<name>A0A8X6XNP2_9ARAC</name>
<proteinExistence type="predicted"/>
<reference evidence="1" key="1">
    <citation type="submission" date="2020-08" db="EMBL/GenBank/DDBJ databases">
        <title>Multicomponent nature underlies the extraordinary mechanical properties of spider dragline silk.</title>
        <authorList>
            <person name="Kono N."/>
            <person name="Nakamura H."/>
            <person name="Mori M."/>
            <person name="Yoshida Y."/>
            <person name="Ohtoshi R."/>
            <person name="Malay A.D."/>
            <person name="Moran D.A.P."/>
            <person name="Tomita M."/>
            <person name="Numata K."/>
            <person name="Arakawa K."/>
        </authorList>
    </citation>
    <scope>NUCLEOTIDE SEQUENCE</scope>
</reference>
<evidence type="ECO:0000313" key="1">
    <source>
        <dbReference type="EMBL" id="GFY57353.1"/>
    </source>
</evidence>
<organism evidence="1 2">
    <name type="scientific">Trichonephila inaurata madagascariensis</name>
    <dbReference type="NCBI Taxonomy" id="2747483"/>
    <lineage>
        <taxon>Eukaryota</taxon>
        <taxon>Metazoa</taxon>
        <taxon>Ecdysozoa</taxon>
        <taxon>Arthropoda</taxon>
        <taxon>Chelicerata</taxon>
        <taxon>Arachnida</taxon>
        <taxon>Araneae</taxon>
        <taxon>Araneomorphae</taxon>
        <taxon>Entelegynae</taxon>
        <taxon>Araneoidea</taxon>
        <taxon>Nephilidae</taxon>
        <taxon>Trichonephila</taxon>
        <taxon>Trichonephila inaurata</taxon>
    </lineage>
</organism>
<dbReference type="Proteomes" id="UP000886998">
    <property type="component" value="Unassembled WGS sequence"/>
</dbReference>
<dbReference type="AlphaFoldDB" id="A0A8X6XNP2"/>
<evidence type="ECO:0000313" key="2">
    <source>
        <dbReference type="Proteomes" id="UP000886998"/>
    </source>
</evidence>
<accession>A0A8X6XNP2</accession>
<keyword evidence="2" id="KW-1185">Reference proteome</keyword>
<gene>
    <name evidence="1" type="ORF">TNIN_34271</name>
</gene>
<dbReference type="EMBL" id="BMAV01011455">
    <property type="protein sequence ID" value="GFY57353.1"/>
    <property type="molecule type" value="Genomic_DNA"/>
</dbReference>
<protein>
    <submittedName>
        <fullName evidence="1">Uncharacterized protein</fullName>
    </submittedName>
</protein>
<comment type="caution">
    <text evidence="1">The sequence shown here is derived from an EMBL/GenBank/DDBJ whole genome shotgun (WGS) entry which is preliminary data.</text>
</comment>